<evidence type="ECO:0000313" key="3">
    <source>
        <dbReference type="Proteomes" id="UP000247233"/>
    </source>
</evidence>
<sequence>MSNIMHKVKDAITGHHNDSYSKGSHGSKPSSGDYSSANQGTGPGSNTYGADDYESRTDTYGSGAGEYNAKQGGGNYGSQYGGYGQHSGSGGYDPGNTGGHQAGAGGYGRQSESGGYGSGNTGGYQTGARDYGSGTGDYPPQGAKPMYGDSSLDTRGTSGDDGYEYGGNQLDSGKMGSNIGHLRSSSGGAQRNQW</sequence>
<dbReference type="GeneID" id="37064543"/>
<reference evidence="2 3" key="1">
    <citation type="submission" date="2016-12" db="EMBL/GenBank/DDBJ databases">
        <title>The genomes of Aspergillus section Nigri reveals drivers in fungal speciation.</title>
        <authorList>
            <consortium name="DOE Joint Genome Institute"/>
            <person name="Vesth T.C."/>
            <person name="Nybo J."/>
            <person name="Theobald S."/>
            <person name="Brandl J."/>
            <person name="Frisvad J.C."/>
            <person name="Nielsen K.F."/>
            <person name="Lyhne E.K."/>
            <person name="Kogle M.E."/>
            <person name="Kuo A."/>
            <person name="Riley R."/>
            <person name="Clum A."/>
            <person name="Nolan M."/>
            <person name="Lipzen A."/>
            <person name="Salamov A."/>
            <person name="Henrissat B."/>
            <person name="Wiebenga A."/>
            <person name="De Vries R.P."/>
            <person name="Grigoriev I.V."/>
            <person name="Mortensen U.H."/>
            <person name="Andersen M.R."/>
            <person name="Baker S.E."/>
        </authorList>
    </citation>
    <scope>NUCLEOTIDE SEQUENCE [LARGE SCALE GENOMIC DNA]</scope>
    <source>
        <strain evidence="2 3">CBS 117.55</strain>
    </source>
</reference>
<gene>
    <name evidence="2" type="ORF">BO70DRAFT_358476</name>
</gene>
<name>A0A317WXC1_9EURO</name>
<feature type="region of interest" description="Disordered" evidence="1">
    <location>
        <begin position="1"/>
        <end position="194"/>
    </location>
</feature>
<dbReference type="Proteomes" id="UP000247233">
    <property type="component" value="Unassembled WGS sequence"/>
</dbReference>
<evidence type="ECO:0000313" key="2">
    <source>
        <dbReference type="EMBL" id="PWY91039.1"/>
    </source>
</evidence>
<organism evidence="2 3">
    <name type="scientific">Aspergillus heteromorphus CBS 117.55</name>
    <dbReference type="NCBI Taxonomy" id="1448321"/>
    <lineage>
        <taxon>Eukaryota</taxon>
        <taxon>Fungi</taxon>
        <taxon>Dikarya</taxon>
        <taxon>Ascomycota</taxon>
        <taxon>Pezizomycotina</taxon>
        <taxon>Eurotiomycetes</taxon>
        <taxon>Eurotiomycetidae</taxon>
        <taxon>Eurotiales</taxon>
        <taxon>Aspergillaceae</taxon>
        <taxon>Aspergillus</taxon>
        <taxon>Aspergillus subgen. Circumdati</taxon>
    </lineage>
</organism>
<dbReference type="AlphaFoldDB" id="A0A317WXC1"/>
<dbReference type="VEuPathDB" id="FungiDB:BO70DRAFT_358476"/>
<feature type="compositionally biased region" description="Low complexity" evidence="1">
    <location>
        <begin position="20"/>
        <end position="32"/>
    </location>
</feature>
<evidence type="ECO:0000256" key="1">
    <source>
        <dbReference type="SAM" id="MobiDB-lite"/>
    </source>
</evidence>
<feature type="compositionally biased region" description="Polar residues" evidence="1">
    <location>
        <begin position="33"/>
        <end position="48"/>
    </location>
</feature>
<feature type="compositionally biased region" description="Polar residues" evidence="1">
    <location>
        <begin position="183"/>
        <end position="194"/>
    </location>
</feature>
<dbReference type="EMBL" id="MSFL01000002">
    <property type="protein sequence ID" value="PWY91039.1"/>
    <property type="molecule type" value="Genomic_DNA"/>
</dbReference>
<feature type="compositionally biased region" description="Gly residues" evidence="1">
    <location>
        <begin position="71"/>
        <end position="125"/>
    </location>
</feature>
<protein>
    <submittedName>
        <fullName evidence="2">Uncharacterized protein</fullName>
    </submittedName>
</protein>
<keyword evidence="3" id="KW-1185">Reference proteome</keyword>
<comment type="caution">
    <text evidence="2">The sequence shown here is derived from an EMBL/GenBank/DDBJ whole genome shotgun (WGS) entry which is preliminary data.</text>
</comment>
<dbReference type="OrthoDB" id="4439402at2759"/>
<feature type="compositionally biased region" description="Basic and acidic residues" evidence="1">
    <location>
        <begin position="7"/>
        <end position="19"/>
    </location>
</feature>
<dbReference type="RefSeq" id="XP_025403482.1">
    <property type="nucleotide sequence ID" value="XM_025542306.1"/>
</dbReference>
<accession>A0A317WXC1</accession>
<proteinExistence type="predicted"/>